<accession>A0AAV3XTX5</accession>
<gene>
    <name evidence="2" type="ORF">PoB_000090400</name>
</gene>
<protein>
    <submittedName>
        <fullName evidence="2">Uncharacterized protein</fullName>
    </submittedName>
</protein>
<proteinExistence type="predicted"/>
<evidence type="ECO:0000256" key="1">
    <source>
        <dbReference type="SAM" id="MobiDB-lite"/>
    </source>
</evidence>
<feature type="region of interest" description="Disordered" evidence="1">
    <location>
        <begin position="90"/>
        <end position="131"/>
    </location>
</feature>
<dbReference type="AlphaFoldDB" id="A0AAV3XTX5"/>
<sequence>MDNRAERSDYHYTRNNDRQYYRGDAQYRPPYWSRNYAPRHIVKDLSVSRIHAETPFITDVLEALVVEDPIVDLIIGNHGKVSDRPLKEWLNDSNNDNDRKGQPRYANAVTRTDSRTETASASVPSKDEPKTELNCLDYNAFRKEVEEDRSLDLSKANADGRGPHYMDKGLVYKKSKRQKCPRSSHVTQENGPIPLP</sequence>
<feature type="compositionally biased region" description="Basic residues" evidence="1">
    <location>
        <begin position="171"/>
        <end position="182"/>
    </location>
</feature>
<feature type="region of interest" description="Disordered" evidence="1">
    <location>
        <begin position="147"/>
        <end position="196"/>
    </location>
</feature>
<comment type="caution">
    <text evidence="2">The sequence shown here is derived from an EMBL/GenBank/DDBJ whole genome shotgun (WGS) entry which is preliminary data.</text>
</comment>
<feature type="compositionally biased region" description="Basic and acidic residues" evidence="1">
    <location>
        <begin position="90"/>
        <end position="101"/>
    </location>
</feature>
<dbReference type="EMBL" id="BLXT01000089">
    <property type="protein sequence ID" value="GFN74398.1"/>
    <property type="molecule type" value="Genomic_DNA"/>
</dbReference>
<keyword evidence="3" id="KW-1185">Reference proteome</keyword>
<evidence type="ECO:0000313" key="3">
    <source>
        <dbReference type="Proteomes" id="UP000735302"/>
    </source>
</evidence>
<organism evidence="2 3">
    <name type="scientific">Plakobranchus ocellatus</name>
    <dbReference type="NCBI Taxonomy" id="259542"/>
    <lineage>
        <taxon>Eukaryota</taxon>
        <taxon>Metazoa</taxon>
        <taxon>Spiralia</taxon>
        <taxon>Lophotrochozoa</taxon>
        <taxon>Mollusca</taxon>
        <taxon>Gastropoda</taxon>
        <taxon>Heterobranchia</taxon>
        <taxon>Euthyneura</taxon>
        <taxon>Panpulmonata</taxon>
        <taxon>Sacoglossa</taxon>
        <taxon>Placobranchoidea</taxon>
        <taxon>Plakobranchidae</taxon>
        <taxon>Plakobranchus</taxon>
    </lineage>
</organism>
<reference evidence="2 3" key="1">
    <citation type="journal article" date="2021" name="Elife">
        <title>Chloroplast acquisition without the gene transfer in kleptoplastic sea slugs, Plakobranchus ocellatus.</title>
        <authorList>
            <person name="Maeda T."/>
            <person name="Takahashi S."/>
            <person name="Yoshida T."/>
            <person name="Shimamura S."/>
            <person name="Takaki Y."/>
            <person name="Nagai Y."/>
            <person name="Toyoda A."/>
            <person name="Suzuki Y."/>
            <person name="Arimoto A."/>
            <person name="Ishii H."/>
            <person name="Satoh N."/>
            <person name="Nishiyama T."/>
            <person name="Hasebe M."/>
            <person name="Maruyama T."/>
            <person name="Minagawa J."/>
            <person name="Obokata J."/>
            <person name="Shigenobu S."/>
        </authorList>
    </citation>
    <scope>NUCLEOTIDE SEQUENCE [LARGE SCALE GENOMIC DNA]</scope>
</reference>
<dbReference type="Proteomes" id="UP000735302">
    <property type="component" value="Unassembled WGS sequence"/>
</dbReference>
<evidence type="ECO:0000313" key="2">
    <source>
        <dbReference type="EMBL" id="GFN74398.1"/>
    </source>
</evidence>
<name>A0AAV3XTX5_9GAST</name>